<dbReference type="PANTHER" id="PTHR36832:SF1">
    <property type="entry name" value="SLR1174 PROTEIN"/>
    <property type="match status" value="1"/>
</dbReference>
<dbReference type="InterPro" id="IPR010390">
    <property type="entry name" value="ABC-2_transporter-like"/>
</dbReference>
<organism evidence="2 3">
    <name type="scientific">Fischerella thermalis CCMEE 5318</name>
    <dbReference type="NCBI Taxonomy" id="2019666"/>
    <lineage>
        <taxon>Bacteria</taxon>
        <taxon>Bacillati</taxon>
        <taxon>Cyanobacteriota</taxon>
        <taxon>Cyanophyceae</taxon>
        <taxon>Nostocales</taxon>
        <taxon>Hapalosiphonaceae</taxon>
        <taxon>Fischerella</taxon>
    </lineage>
</organism>
<protein>
    <recommendedName>
        <fullName evidence="4">ABC transporter permease</fullName>
    </recommendedName>
</protein>
<feature type="transmembrane region" description="Helical" evidence="1">
    <location>
        <begin position="61"/>
        <end position="80"/>
    </location>
</feature>
<dbReference type="PANTHER" id="PTHR36832">
    <property type="entry name" value="SLR1174 PROTEIN-RELATED"/>
    <property type="match status" value="1"/>
</dbReference>
<feature type="transmembrane region" description="Helical" evidence="1">
    <location>
        <begin position="25"/>
        <end position="49"/>
    </location>
</feature>
<keyword evidence="1" id="KW-0472">Membrane</keyword>
<accession>A0A2N6L9T7</accession>
<keyword evidence="1" id="KW-1133">Transmembrane helix</keyword>
<evidence type="ECO:0000256" key="1">
    <source>
        <dbReference type="SAM" id="Phobius"/>
    </source>
</evidence>
<feature type="transmembrane region" description="Helical" evidence="1">
    <location>
        <begin position="92"/>
        <end position="108"/>
    </location>
</feature>
<feature type="transmembrane region" description="Helical" evidence="1">
    <location>
        <begin position="179"/>
        <end position="203"/>
    </location>
</feature>
<reference evidence="2 3" key="1">
    <citation type="submission" date="2017-07" db="EMBL/GenBank/DDBJ databases">
        <title>Genomes of Fischerella (Mastigocladus) sp. strains.</title>
        <authorList>
            <person name="Miller S.R."/>
        </authorList>
    </citation>
    <scope>NUCLEOTIDE SEQUENCE [LARGE SCALE GENOMIC DNA]</scope>
    <source>
        <strain evidence="2 3">CCMEE 5318</strain>
    </source>
</reference>
<sequence>MRLLSKLVALLKIYIADSLAYRASAFIWMLTDVVHCLVMPLVWLSAYGGRETIAGYTPGEMVTYYVMIAFTTNFIVSHLMWDLSMEIKEGVLSQWLLRPVPVVWMLFARNISWRALRMVLFVPVAILALWYYSRLTTLSPLYLGWEFWLSVLMGHLVSFWVAYALACLAFWLQETQSVFSLYYAPMLLLSGWVAPIALMPSWLQTIAIVFPFRYTTAVPVEIAIGKLQGEAMWLEIGLQAVWVLGGA</sequence>
<evidence type="ECO:0000313" key="2">
    <source>
        <dbReference type="EMBL" id="PMB19141.1"/>
    </source>
</evidence>
<gene>
    <name evidence="2" type="ORF">CEN46_19265</name>
</gene>
<dbReference type="Pfam" id="PF06182">
    <property type="entry name" value="ABC2_membrane_6"/>
    <property type="match status" value="1"/>
</dbReference>
<comment type="caution">
    <text evidence="2">The sequence shown here is derived from an EMBL/GenBank/DDBJ whole genome shotgun (WGS) entry which is preliminary data.</text>
</comment>
<keyword evidence="1" id="KW-0812">Transmembrane</keyword>
<feature type="transmembrane region" description="Helical" evidence="1">
    <location>
        <begin position="152"/>
        <end position="172"/>
    </location>
</feature>
<dbReference type="EMBL" id="NMQE01000627">
    <property type="protein sequence ID" value="PMB19141.1"/>
    <property type="molecule type" value="Genomic_DNA"/>
</dbReference>
<feature type="non-terminal residue" evidence="2">
    <location>
        <position position="247"/>
    </location>
</feature>
<dbReference type="RefSeq" id="WP_146008738.1">
    <property type="nucleotide sequence ID" value="NZ_NMQE01000627.1"/>
</dbReference>
<evidence type="ECO:0000313" key="3">
    <source>
        <dbReference type="Proteomes" id="UP000235081"/>
    </source>
</evidence>
<dbReference type="AlphaFoldDB" id="A0A2N6L9T7"/>
<feature type="transmembrane region" description="Helical" evidence="1">
    <location>
        <begin position="115"/>
        <end position="132"/>
    </location>
</feature>
<proteinExistence type="predicted"/>
<dbReference type="Proteomes" id="UP000235081">
    <property type="component" value="Unassembled WGS sequence"/>
</dbReference>
<evidence type="ECO:0008006" key="4">
    <source>
        <dbReference type="Google" id="ProtNLM"/>
    </source>
</evidence>
<name>A0A2N6L9T7_9CYAN</name>